<dbReference type="EMBL" id="LR131271">
    <property type="protein sequence ID" value="VDR24289.1"/>
    <property type="molecule type" value="Genomic_DNA"/>
</dbReference>
<reference evidence="2 3" key="1">
    <citation type="submission" date="2018-12" db="EMBL/GenBank/DDBJ databases">
        <authorList>
            <consortium name="Pathogen Informatics"/>
        </authorList>
    </citation>
    <scope>NUCLEOTIDE SEQUENCE [LARGE SCALE GENOMIC DNA]</scope>
    <source>
        <strain evidence="2 3">NCTC13098</strain>
    </source>
</reference>
<keyword evidence="1" id="KW-1133">Transmembrane helix</keyword>
<dbReference type="AlphaFoldDB" id="A0A3P8IQ20"/>
<accession>A0A3P8IQ20</accession>
<dbReference type="KEGG" id="rtg:NCTC13098_00575"/>
<sequence>MKDAKKFALTVIVIMMAVLLFIQFIVVLLRA</sequence>
<protein>
    <submittedName>
        <fullName evidence="2">Uncharacterized protein</fullName>
    </submittedName>
</protein>
<organism evidence="2 3">
    <name type="scientific">Raoultella terrigena</name>
    <name type="common">Klebsiella terrigena</name>
    <dbReference type="NCBI Taxonomy" id="577"/>
    <lineage>
        <taxon>Bacteria</taxon>
        <taxon>Pseudomonadati</taxon>
        <taxon>Pseudomonadota</taxon>
        <taxon>Gammaproteobacteria</taxon>
        <taxon>Enterobacterales</taxon>
        <taxon>Enterobacteriaceae</taxon>
        <taxon>Klebsiella/Raoultella group</taxon>
        <taxon>Raoultella</taxon>
    </lineage>
</organism>
<keyword evidence="1" id="KW-0472">Membrane</keyword>
<keyword evidence="1" id="KW-0812">Transmembrane</keyword>
<feature type="transmembrane region" description="Helical" evidence="1">
    <location>
        <begin position="7"/>
        <end position="29"/>
    </location>
</feature>
<evidence type="ECO:0000313" key="3">
    <source>
        <dbReference type="Proteomes" id="UP000274346"/>
    </source>
</evidence>
<name>A0A3P8IQ20_RAOTE</name>
<evidence type="ECO:0000313" key="2">
    <source>
        <dbReference type="EMBL" id="VDR24289.1"/>
    </source>
</evidence>
<proteinExistence type="predicted"/>
<evidence type="ECO:0000256" key="1">
    <source>
        <dbReference type="SAM" id="Phobius"/>
    </source>
</evidence>
<dbReference type="Proteomes" id="UP000274346">
    <property type="component" value="Chromosome"/>
</dbReference>
<gene>
    <name evidence="2" type="ORF">NCTC13098_00575</name>
</gene>